<keyword evidence="2" id="KW-0808">Transferase</keyword>
<organism evidence="2 3">
    <name type="scientific">Deinococcus rhizophilus</name>
    <dbReference type="NCBI Taxonomy" id="3049544"/>
    <lineage>
        <taxon>Bacteria</taxon>
        <taxon>Thermotogati</taxon>
        <taxon>Deinococcota</taxon>
        <taxon>Deinococci</taxon>
        <taxon>Deinococcales</taxon>
        <taxon>Deinococcaceae</taxon>
        <taxon>Deinococcus</taxon>
    </lineage>
</organism>
<reference evidence="2 3" key="1">
    <citation type="submission" date="2023-05" db="EMBL/GenBank/DDBJ databases">
        <authorList>
            <person name="Gao F."/>
        </authorList>
    </citation>
    <scope>NUCLEOTIDE SEQUENCE [LARGE SCALE GENOMIC DNA]</scope>
    <source>
        <strain evidence="2 3">MIMF12</strain>
    </source>
</reference>
<feature type="region of interest" description="Disordered" evidence="1">
    <location>
        <begin position="79"/>
        <end position="103"/>
    </location>
</feature>
<dbReference type="GO" id="GO:0016740">
    <property type="term" value="F:transferase activity"/>
    <property type="evidence" value="ECO:0007669"/>
    <property type="project" value="UniProtKB-KW"/>
</dbReference>
<dbReference type="RefSeq" id="WP_285523084.1">
    <property type="nucleotide sequence ID" value="NZ_JASNGB010000068.1"/>
</dbReference>
<gene>
    <name evidence="2" type="ORF">QOL99_08805</name>
</gene>
<protein>
    <submittedName>
        <fullName evidence="2">Nucleotidyl transferase AbiEii/AbiGii toxin family protein</fullName>
    </submittedName>
</protein>
<keyword evidence="3" id="KW-1185">Reference proteome</keyword>
<comment type="caution">
    <text evidence="2">The sequence shown here is derived from an EMBL/GenBank/DDBJ whole genome shotgun (WGS) entry which is preliminary data.</text>
</comment>
<name>A0ABT7JGR7_9DEIO</name>
<sequence length="103" mass="11075">MPDRIVKNPVASIAARLKNEAAALGLTPAQLQVMPLQMAYAHQGFLGRLDLSAHAGRFVLKGGASLFARYRELGRPTRDLDLAAQGPPATRPPGYRLRLTGVT</sequence>
<evidence type="ECO:0000313" key="3">
    <source>
        <dbReference type="Proteomes" id="UP001302059"/>
    </source>
</evidence>
<accession>A0ABT7JGR7</accession>
<proteinExistence type="predicted"/>
<evidence type="ECO:0000313" key="2">
    <source>
        <dbReference type="EMBL" id="MDL2344251.1"/>
    </source>
</evidence>
<dbReference type="InterPro" id="IPR014942">
    <property type="entry name" value="AbiEii"/>
</dbReference>
<dbReference type="EMBL" id="JASNGB010000068">
    <property type="protein sequence ID" value="MDL2344251.1"/>
    <property type="molecule type" value="Genomic_DNA"/>
</dbReference>
<evidence type="ECO:0000256" key="1">
    <source>
        <dbReference type="SAM" id="MobiDB-lite"/>
    </source>
</evidence>
<dbReference type="Proteomes" id="UP001302059">
    <property type="component" value="Unassembled WGS sequence"/>
</dbReference>
<dbReference type="Pfam" id="PF08843">
    <property type="entry name" value="AbiEii"/>
    <property type="match status" value="1"/>
</dbReference>